<dbReference type="OrthoDB" id="853948at2"/>
<dbReference type="InterPro" id="IPR038729">
    <property type="entry name" value="Rad50/SbcC_AAA"/>
</dbReference>
<keyword evidence="4" id="KW-1185">Reference proteome</keyword>
<evidence type="ECO:0000313" key="3">
    <source>
        <dbReference type="EMBL" id="SHL66887.1"/>
    </source>
</evidence>
<gene>
    <name evidence="3" type="ORF">SAMN05444484_102164</name>
</gene>
<evidence type="ECO:0000256" key="1">
    <source>
        <dbReference type="SAM" id="Coils"/>
    </source>
</evidence>
<protein>
    <submittedName>
        <fullName evidence="3">AAA domain-containing protein</fullName>
    </submittedName>
</protein>
<sequence>MLKINKIKFEINTISGLYGSQYEFTEGLNIIRANNTSGKSSLFQAITYCLGFEEIIGGKNEKTMQSVFRDQVEFPEGSFHQVIQSFVYLEIENEKQDIITIKRSVASNSGRKPQLVDVYFGKYIDESESNIVDFKPMYIHDKGGATDEIYGFHLFLENFLNWYLPNVLTNSGDSRKLYIQQIASSFMIEQKSGWSDFFATMPYYSLTNKEARAIEFLLKLDVTENKKRKQRIAFTKRLIEEKWISLNNQFVRYAEKGGGKIIGIEQKPIIINDYSKINVLLTKDEVDYSISDYIDLQIEELKATENKSIYSVGQNISSDESQLEKLNLFINKLSLNFELLSTELNFDVDKLRSYRNQLDLLKDDLRKNKGALKVKNLGSDFNLKVANNNCPTCNQDLKDSLLPLEVEQIPMRLDENIDFIDAQIKMISVYIDGQKRTIKEKEKKLDAYRAKLSEARANVRQIKKELISDERLPSIIEIENRLNLKKRIEFYSKYLEDFNLLLEDLKKLSKEWEKIISDENGLPRNYFSSLDNEKLNFLEQNFKILLKEFSYTSQQSEVIHLSRENYLPVIRKPFGDETKDYDIRFDSSGSDFIRCIWAYTFSLLNTSIKFSGNHPRLIMMDEPKQQDAAIESFHNFLKKISQYKDAQILIFASFENSDEAFTTATKDVDFNLIKIDGKLIQPISK</sequence>
<dbReference type="PANTHER" id="PTHR32114:SF2">
    <property type="entry name" value="ABC TRANSPORTER ABCH.3"/>
    <property type="match status" value="1"/>
</dbReference>
<feature type="coiled-coil region" evidence="1">
    <location>
        <begin position="431"/>
        <end position="472"/>
    </location>
</feature>
<dbReference type="AlphaFoldDB" id="A0A1M7CIA8"/>
<evidence type="ECO:0000313" key="4">
    <source>
        <dbReference type="Proteomes" id="UP000184028"/>
    </source>
</evidence>
<dbReference type="RefSeq" id="WP_068841622.1">
    <property type="nucleotide sequence ID" value="NZ_FRBT01000002.1"/>
</dbReference>
<dbReference type="Proteomes" id="UP000184028">
    <property type="component" value="Unassembled WGS sequence"/>
</dbReference>
<dbReference type="STRING" id="946677.SAMN05444484_102164"/>
<dbReference type="PANTHER" id="PTHR32114">
    <property type="entry name" value="ABC TRANSPORTER ABCH.3"/>
    <property type="match status" value="1"/>
</dbReference>
<keyword evidence="1" id="KW-0175">Coiled coil</keyword>
<organism evidence="3 4">
    <name type="scientific">Flavobacterium chilense</name>
    <dbReference type="NCBI Taxonomy" id="946677"/>
    <lineage>
        <taxon>Bacteria</taxon>
        <taxon>Pseudomonadati</taxon>
        <taxon>Bacteroidota</taxon>
        <taxon>Flavobacteriia</taxon>
        <taxon>Flavobacteriales</taxon>
        <taxon>Flavobacteriaceae</taxon>
        <taxon>Flavobacterium</taxon>
    </lineage>
</organism>
<dbReference type="EMBL" id="FRBT01000002">
    <property type="protein sequence ID" value="SHL66887.1"/>
    <property type="molecule type" value="Genomic_DNA"/>
</dbReference>
<reference evidence="4" key="1">
    <citation type="submission" date="2016-11" db="EMBL/GenBank/DDBJ databases">
        <authorList>
            <person name="Varghese N."/>
            <person name="Submissions S."/>
        </authorList>
    </citation>
    <scope>NUCLEOTIDE SEQUENCE [LARGE SCALE GENOMIC DNA]</scope>
    <source>
        <strain evidence="4">DSM 24724</strain>
    </source>
</reference>
<accession>A0A1M7CIA8</accession>
<dbReference type="GO" id="GO:0016887">
    <property type="term" value="F:ATP hydrolysis activity"/>
    <property type="evidence" value="ECO:0007669"/>
    <property type="project" value="InterPro"/>
</dbReference>
<dbReference type="GO" id="GO:0006302">
    <property type="term" value="P:double-strand break repair"/>
    <property type="evidence" value="ECO:0007669"/>
    <property type="project" value="InterPro"/>
</dbReference>
<evidence type="ECO:0000259" key="2">
    <source>
        <dbReference type="Pfam" id="PF13476"/>
    </source>
</evidence>
<dbReference type="InterPro" id="IPR027417">
    <property type="entry name" value="P-loop_NTPase"/>
</dbReference>
<dbReference type="Pfam" id="PF13476">
    <property type="entry name" value="AAA_23"/>
    <property type="match status" value="1"/>
</dbReference>
<feature type="domain" description="Rad50/SbcC-type AAA" evidence="2">
    <location>
        <begin position="19"/>
        <end position="112"/>
    </location>
</feature>
<name>A0A1M7CIA8_9FLAO</name>
<dbReference type="Gene3D" id="3.40.50.300">
    <property type="entry name" value="P-loop containing nucleotide triphosphate hydrolases"/>
    <property type="match status" value="2"/>
</dbReference>
<proteinExistence type="predicted"/>